<evidence type="ECO:0000313" key="1">
    <source>
        <dbReference type="EMBL" id="KAH6927571.1"/>
    </source>
</evidence>
<comment type="caution">
    <text evidence="1">The sequence shown here is derived from an EMBL/GenBank/DDBJ whole genome shotgun (WGS) entry which is preliminary data.</text>
</comment>
<sequence>MSRHKSRLLARARSTGATNDAGSTETGSATRGPPDSRPFQNFLRAQTGRTNSARSKRKAVRGVPHRKSVPNLLVEAIRTHVDACRPVTTTTLHMLHVNPPRAITMPSSSGHRRPCDAAWPRGGRRRRPANVIAAPVGQEPAAGAPRHDDESTSRDRNMSHVPRTSSESPVVVVARKKMRALLGRAASRKRRHRMTNLYYCYYEWSAESQARGAIFAQSERVSKAVKNGHRDPRNFAFTQAHRCPDQTTVDQAHRSRIFDIQHRVKR</sequence>
<proteinExistence type="predicted"/>
<accession>A0ACB7RY16</accession>
<dbReference type="Proteomes" id="UP000821845">
    <property type="component" value="Chromosome 6"/>
</dbReference>
<name>A0ACB7RY16_HYAAI</name>
<gene>
    <name evidence="1" type="ORF">HPB50_005688</name>
</gene>
<organism evidence="1 2">
    <name type="scientific">Hyalomma asiaticum</name>
    <name type="common">Tick</name>
    <dbReference type="NCBI Taxonomy" id="266040"/>
    <lineage>
        <taxon>Eukaryota</taxon>
        <taxon>Metazoa</taxon>
        <taxon>Ecdysozoa</taxon>
        <taxon>Arthropoda</taxon>
        <taxon>Chelicerata</taxon>
        <taxon>Arachnida</taxon>
        <taxon>Acari</taxon>
        <taxon>Parasitiformes</taxon>
        <taxon>Ixodida</taxon>
        <taxon>Ixodoidea</taxon>
        <taxon>Ixodidae</taxon>
        <taxon>Hyalomminae</taxon>
        <taxon>Hyalomma</taxon>
    </lineage>
</organism>
<dbReference type="EMBL" id="CM023486">
    <property type="protein sequence ID" value="KAH6927571.1"/>
    <property type="molecule type" value="Genomic_DNA"/>
</dbReference>
<protein>
    <submittedName>
        <fullName evidence="1">Uncharacterized protein</fullName>
    </submittedName>
</protein>
<evidence type="ECO:0000313" key="2">
    <source>
        <dbReference type="Proteomes" id="UP000821845"/>
    </source>
</evidence>
<keyword evidence="2" id="KW-1185">Reference proteome</keyword>
<reference evidence="1" key="1">
    <citation type="submission" date="2020-05" db="EMBL/GenBank/DDBJ databases">
        <title>Large-scale comparative analyses of tick genomes elucidate their genetic diversity and vector capacities.</title>
        <authorList>
            <person name="Jia N."/>
            <person name="Wang J."/>
            <person name="Shi W."/>
            <person name="Du L."/>
            <person name="Sun Y."/>
            <person name="Zhan W."/>
            <person name="Jiang J."/>
            <person name="Wang Q."/>
            <person name="Zhang B."/>
            <person name="Ji P."/>
            <person name="Sakyi L.B."/>
            <person name="Cui X."/>
            <person name="Yuan T."/>
            <person name="Jiang B."/>
            <person name="Yang W."/>
            <person name="Lam T.T.-Y."/>
            <person name="Chang Q."/>
            <person name="Ding S."/>
            <person name="Wang X."/>
            <person name="Zhu J."/>
            <person name="Ruan X."/>
            <person name="Zhao L."/>
            <person name="Wei J."/>
            <person name="Que T."/>
            <person name="Du C."/>
            <person name="Cheng J."/>
            <person name="Dai P."/>
            <person name="Han X."/>
            <person name="Huang E."/>
            <person name="Gao Y."/>
            <person name="Liu J."/>
            <person name="Shao H."/>
            <person name="Ye R."/>
            <person name="Li L."/>
            <person name="Wei W."/>
            <person name="Wang X."/>
            <person name="Wang C."/>
            <person name="Yang T."/>
            <person name="Huo Q."/>
            <person name="Li W."/>
            <person name="Guo W."/>
            <person name="Chen H."/>
            <person name="Zhou L."/>
            <person name="Ni X."/>
            <person name="Tian J."/>
            <person name="Zhou Y."/>
            <person name="Sheng Y."/>
            <person name="Liu T."/>
            <person name="Pan Y."/>
            <person name="Xia L."/>
            <person name="Li J."/>
            <person name="Zhao F."/>
            <person name="Cao W."/>
        </authorList>
    </citation>
    <scope>NUCLEOTIDE SEQUENCE</scope>
    <source>
        <strain evidence="1">Hyas-2018</strain>
    </source>
</reference>